<dbReference type="GO" id="GO:0003697">
    <property type="term" value="F:single-stranded DNA binding"/>
    <property type="evidence" value="ECO:0007669"/>
    <property type="project" value="UniProtKB-UniRule"/>
</dbReference>
<feature type="short sequence motif" description="Important for interaction with partner proteins" evidence="2">
    <location>
        <begin position="153"/>
        <end position="158"/>
    </location>
</feature>
<evidence type="ECO:0000256" key="3">
    <source>
        <dbReference type="PIRNR" id="PIRNR002070"/>
    </source>
</evidence>
<dbReference type="EMBL" id="CP002859">
    <property type="protein sequence ID" value="AEI50932.1"/>
    <property type="molecule type" value="Genomic_DNA"/>
</dbReference>
<evidence type="ECO:0000256" key="4">
    <source>
        <dbReference type="SAM" id="MobiDB-lite"/>
    </source>
</evidence>
<dbReference type="GO" id="GO:0006310">
    <property type="term" value="P:DNA recombination"/>
    <property type="evidence" value="ECO:0007669"/>
    <property type="project" value="UniProtKB-UniRule"/>
</dbReference>
<dbReference type="RefSeq" id="WP_013930222.1">
    <property type="nucleotide sequence ID" value="NC_015703.1"/>
</dbReference>
<keyword evidence="1 2" id="KW-0238">DNA-binding</keyword>
<dbReference type="AlphaFoldDB" id="A0A7U3ZPE8"/>
<evidence type="ECO:0000256" key="2">
    <source>
        <dbReference type="HAMAP-Rule" id="MF_00984"/>
    </source>
</evidence>
<comment type="function">
    <text evidence="2">Plays an important role in DNA replication, recombination and repair. Binds to ssDNA and to an array of partner proteins to recruit them to their sites of action during DNA metabolism.</text>
</comment>
<feature type="compositionally biased region" description="Basic and acidic residues" evidence="4">
    <location>
        <begin position="81"/>
        <end position="98"/>
    </location>
</feature>
<organism evidence="5 6">
    <name type="scientific">Runella slithyformis (strain ATCC 29530 / DSM 19594 / LMG 11500 / NCIMB 11436 / LSU 4)</name>
    <dbReference type="NCBI Taxonomy" id="761193"/>
    <lineage>
        <taxon>Bacteria</taxon>
        <taxon>Pseudomonadati</taxon>
        <taxon>Bacteroidota</taxon>
        <taxon>Cytophagia</taxon>
        <taxon>Cytophagales</taxon>
        <taxon>Spirosomataceae</taxon>
        <taxon>Runella</taxon>
    </lineage>
</organism>
<evidence type="ECO:0000313" key="5">
    <source>
        <dbReference type="EMBL" id="AEI50932.1"/>
    </source>
</evidence>
<dbReference type="PANTHER" id="PTHR10302">
    <property type="entry name" value="SINGLE-STRANDED DNA-BINDING PROTEIN"/>
    <property type="match status" value="1"/>
</dbReference>
<dbReference type="PANTHER" id="PTHR10302:SF27">
    <property type="entry name" value="SINGLE-STRANDED DNA-BINDING PROTEIN"/>
    <property type="match status" value="1"/>
</dbReference>
<keyword evidence="2" id="KW-0227">DNA damage</keyword>
<keyword evidence="2" id="KW-0235">DNA replication</keyword>
<evidence type="ECO:0000313" key="6">
    <source>
        <dbReference type="Proteomes" id="UP000000493"/>
    </source>
</evidence>
<keyword evidence="2" id="KW-0233">DNA recombination</keyword>
<dbReference type="InterPro" id="IPR000424">
    <property type="entry name" value="Primosome_PriB/ssb"/>
</dbReference>
<comment type="caution">
    <text evidence="2">Lacks conserved residue(s) required for the propagation of feature annotation.</text>
</comment>
<feature type="region of interest" description="Disordered" evidence="4">
    <location>
        <begin position="81"/>
        <end position="158"/>
    </location>
</feature>
<reference evidence="5 6" key="2">
    <citation type="journal article" date="2012" name="Stand. Genomic Sci.">
        <title>Complete genome sequence of the aquatic bacterium Runella slithyformis type strain (LSU 4(T)).</title>
        <authorList>
            <person name="Copeland A."/>
            <person name="Zhang X."/>
            <person name="Misra M."/>
            <person name="Lapidus A."/>
            <person name="Nolan M."/>
            <person name="Lucas S."/>
            <person name="Deshpande S."/>
            <person name="Cheng J.F."/>
            <person name="Tapia R."/>
            <person name="Goodwin L.A."/>
            <person name="Pitluck S."/>
            <person name="Liolios K."/>
            <person name="Pagani I."/>
            <person name="Ivanova N."/>
            <person name="Mikhailova N."/>
            <person name="Pati A."/>
            <person name="Chen A."/>
            <person name="Palaniappan K."/>
            <person name="Land M."/>
            <person name="Hauser L."/>
            <person name="Pan C."/>
            <person name="Jeffries C.D."/>
            <person name="Detter J.C."/>
            <person name="Brambilla E.M."/>
            <person name="Rohde M."/>
            <person name="Djao O.D."/>
            <person name="Goker M."/>
            <person name="Sikorski J."/>
            <person name="Tindall B.J."/>
            <person name="Woyke T."/>
            <person name="Bristow J."/>
            <person name="Eisen J.A."/>
            <person name="Markowitz V."/>
            <person name="Hugenholtz P."/>
            <person name="Kyrpides N.C."/>
            <person name="Klenk H.P."/>
            <person name="Mavromatis K."/>
        </authorList>
    </citation>
    <scope>NUCLEOTIDE SEQUENCE [LARGE SCALE GENOMIC DNA]</scope>
    <source>
        <strain evidence="6">ATCC 29530 / DSM 19594 / LMG 11500 / NCIMB 11436 / LSU 4</strain>
    </source>
</reference>
<dbReference type="PROSITE" id="PS50935">
    <property type="entry name" value="SSB"/>
    <property type="match status" value="1"/>
</dbReference>
<protein>
    <recommendedName>
        <fullName evidence="2 3">Single-stranded DNA-binding protein</fullName>
        <shortName evidence="2">SSB</shortName>
    </recommendedName>
</protein>
<dbReference type="KEGG" id="rsi:Runsl_4612"/>
<dbReference type="SUPFAM" id="SSF50249">
    <property type="entry name" value="Nucleic acid-binding proteins"/>
    <property type="match status" value="1"/>
</dbReference>
<dbReference type="Gene3D" id="2.40.50.140">
    <property type="entry name" value="Nucleic acid-binding proteins"/>
    <property type="match status" value="1"/>
</dbReference>
<proteinExistence type="inferred from homology"/>
<evidence type="ECO:0000256" key="1">
    <source>
        <dbReference type="ARBA" id="ARBA00023125"/>
    </source>
</evidence>
<dbReference type="Pfam" id="PF00436">
    <property type="entry name" value="SSB"/>
    <property type="match status" value="1"/>
</dbReference>
<dbReference type="Proteomes" id="UP000000493">
    <property type="component" value="Chromosome"/>
</dbReference>
<comment type="subunit">
    <text evidence="2">Homotetramer.</text>
</comment>
<dbReference type="PIRSF" id="PIRSF002070">
    <property type="entry name" value="SSB"/>
    <property type="match status" value="1"/>
</dbReference>
<keyword evidence="2" id="KW-0234">DNA repair</keyword>
<accession>A0A7U3ZPE8</accession>
<keyword evidence="6" id="KW-1185">Reference proteome</keyword>
<dbReference type="GO" id="GO:0006281">
    <property type="term" value="P:DNA repair"/>
    <property type="evidence" value="ECO:0007669"/>
    <property type="project" value="UniProtKB-UniRule"/>
</dbReference>
<gene>
    <name evidence="5" type="ordered locus">Runsl_4612</name>
</gene>
<dbReference type="CDD" id="cd04496">
    <property type="entry name" value="SSB_OBF"/>
    <property type="match status" value="1"/>
</dbReference>
<feature type="compositionally biased region" description="Low complexity" evidence="4">
    <location>
        <begin position="122"/>
        <end position="143"/>
    </location>
</feature>
<dbReference type="GO" id="GO:0006260">
    <property type="term" value="P:DNA replication"/>
    <property type="evidence" value="ECO:0007669"/>
    <property type="project" value="UniProtKB-UniRule"/>
</dbReference>
<dbReference type="InterPro" id="IPR012340">
    <property type="entry name" value="NA-bd_OB-fold"/>
</dbReference>
<dbReference type="NCBIfam" id="TIGR00621">
    <property type="entry name" value="ssb"/>
    <property type="match status" value="1"/>
</dbReference>
<reference evidence="6" key="1">
    <citation type="submission" date="2011-06" db="EMBL/GenBank/DDBJ databases">
        <title>The complete genome of chromosome of Runella slithyformis DSM 19594.</title>
        <authorList>
            <consortium name="US DOE Joint Genome Institute (JGI-PGF)"/>
            <person name="Lucas S."/>
            <person name="Han J."/>
            <person name="Lapidus A."/>
            <person name="Bruce D."/>
            <person name="Goodwin L."/>
            <person name="Pitluck S."/>
            <person name="Peters L."/>
            <person name="Kyrpides N."/>
            <person name="Mavromatis K."/>
            <person name="Ivanova N."/>
            <person name="Ovchinnikova G."/>
            <person name="Zhang X."/>
            <person name="Misra M."/>
            <person name="Detter J.C."/>
            <person name="Tapia R."/>
            <person name="Han C."/>
            <person name="Land M."/>
            <person name="Hauser L."/>
            <person name="Markowitz V."/>
            <person name="Cheng J.-F."/>
            <person name="Hugenholtz P."/>
            <person name="Woyke T."/>
            <person name="Wu D."/>
            <person name="Tindall B."/>
            <person name="Faehrich R."/>
            <person name="Brambilla E."/>
            <person name="Klenk H.-P."/>
            <person name="Eisen J.A."/>
        </authorList>
    </citation>
    <scope>NUCLEOTIDE SEQUENCE [LARGE SCALE GENOMIC DNA]</scope>
    <source>
        <strain evidence="6">ATCC 29530 / DSM 19594 / LMG 11500 / NCIMB 11436 / LSU 4</strain>
    </source>
</reference>
<dbReference type="GO" id="GO:0009295">
    <property type="term" value="C:nucleoid"/>
    <property type="evidence" value="ECO:0007669"/>
    <property type="project" value="TreeGrafter"/>
</dbReference>
<dbReference type="HAMAP" id="MF_00984">
    <property type="entry name" value="SSB"/>
    <property type="match status" value="1"/>
</dbReference>
<name>A0A7U3ZPE8_RUNSL</name>
<sequence length="158" mass="17200">MAGVNKVILLGNLGSDPEVRHLENGSAVARFNIATSEAYTNRSGERVEQTEWHRIELWDNLAKIAEQYLRKGNTVYIEGKLRTETWTDKEGKQREGKTVRANTMQLVGGRNSGGESNDSYTQSQPAAQAQASRPASAPKPAQPISADLGGSGDDDLPF</sequence>
<dbReference type="InterPro" id="IPR011344">
    <property type="entry name" value="ssDNA-bd"/>
</dbReference>